<proteinExistence type="predicted"/>
<dbReference type="Pfam" id="PF16126">
    <property type="entry name" value="DUF4838"/>
    <property type="match status" value="1"/>
</dbReference>
<dbReference type="PATRIC" id="fig|1263868.3.peg.6550"/>
<protein>
    <submittedName>
        <fullName evidence="3">Putative secreted protein</fullName>
    </submittedName>
</protein>
<evidence type="ECO:0000313" key="4">
    <source>
        <dbReference type="Proteomes" id="UP000011996"/>
    </source>
</evidence>
<dbReference type="SUPFAM" id="SSF55545">
    <property type="entry name" value="beta-N-acetylhexosaminidase-like domain"/>
    <property type="match status" value="1"/>
</dbReference>
<evidence type="ECO:0000313" key="3">
    <source>
        <dbReference type="EMBL" id="EMI23352.1"/>
    </source>
</evidence>
<dbReference type="Gene3D" id="2.60.40.1190">
    <property type="match status" value="1"/>
</dbReference>
<gene>
    <name evidence="3" type="ORF">RESH_06040</name>
</gene>
<dbReference type="EMBL" id="ANOF01000200">
    <property type="protein sequence ID" value="EMI23352.1"/>
    <property type="molecule type" value="Genomic_DNA"/>
</dbReference>
<dbReference type="OrthoDB" id="5136785at2"/>
<feature type="chain" id="PRO_5004071218" evidence="2">
    <location>
        <begin position="31"/>
        <end position="1008"/>
    </location>
</feature>
<dbReference type="Proteomes" id="UP000011996">
    <property type="component" value="Unassembled WGS sequence"/>
</dbReference>
<dbReference type="Gene3D" id="2.60.120.260">
    <property type="entry name" value="Galactose-binding domain-like"/>
    <property type="match status" value="1"/>
</dbReference>
<dbReference type="STRING" id="1263868.RESH_06040"/>
<organism evidence="3 4">
    <name type="scientific">Rhodopirellula europaea SH398</name>
    <dbReference type="NCBI Taxonomy" id="1263868"/>
    <lineage>
        <taxon>Bacteria</taxon>
        <taxon>Pseudomonadati</taxon>
        <taxon>Planctomycetota</taxon>
        <taxon>Planctomycetia</taxon>
        <taxon>Pirellulales</taxon>
        <taxon>Pirellulaceae</taxon>
        <taxon>Rhodopirellula</taxon>
    </lineage>
</organism>
<reference evidence="3 4" key="1">
    <citation type="journal article" date="2013" name="Mar. Genomics">
        <title>Expression of sulfatases in Rhodopirellula baltica and the diversity of sulfatases in the genus Rhodopirellula.</title>
        <authorList>
            <person name="Wegner C.E."/>
            <person name="Richter-Heitmann T."/>
            <person name="Klindworth A."/>
            <person name="Klockow C."/>
            <person name="Richter M."/>
            <person name="Achstetter T."/>
            <person name="Glockner F.O."/>
            <person name="Harder J."/>
        </authorList>
    </citation>
    <scope>NUCLEOTIDE SEQUENCE [LARGE SCALE GENOMIC DNA]</scope>
    <source>
        <strain evidence="3 4">SH398</strain>
    </source>
</reference>
<evidence type="ECO:0000256" key="2">
    <source>
        <dbReference type="SAM" id="SignalP"/>
    </source>
</evidence>
<dbReference type="PANTHER" id="PTHR47406:SF2">
    <property type="entry name" value="ALPHA GLUCURONIDASE N-TERMINAL DOMAIN-CONTAINING PROTEIN"/>
    <property type="match status" value="1"/>
</dbReference>
<keyword evidence="1" id="KW-0378">Hydrolase</keyword>
<dbReference type="GO" id="GO:0016787">
    <property type="term" value="F:hydrolase activity"/>
    <property type="evidence" value="ECO:0007669"/>
    <property type="project" value="UniProtKB-KW"/>
</dbReference>
<dbReference type="SUPFAM" id="SSF49344">
    <property type="entry name" value="CBD9-like"/>
    <property type="match status" value="1"/>
</dbReference>
<feature type="signal peptide" evidence="2">
    <location>
        <begin position="1"/>
        <end position="30"/>
    </location>
</feature>
<dbReference type="PANTHER" id="PTHR47406">
    <property type="entry name" value="COAGULATION FACTOR 5/8 TYPE, C-TERMINAL"/>
    <property type="match status" value="1"/>
</dbReference>
<accession>M5S6S8</accession>
<keyword evidence="2" id="KW-0732">Signal</keyword>
<dbReference type="InterPro" id="IPR029018">
    <property type="entry name" value="Hex-like_dom2"/>
</dbReference>
<dbReference type="Gene3D" id="3.30.379.10">
    <property type="entry name" value="Chitobiase/beta-hexosaminidase domain 2-like"/>
    <property type="match status" value="1"/>
</dbReference>
<evidence type="ECO:0000256" key="1">
    <source>
        <dbReference type="ARBA" id="ARBA00022801"/>
    </source>
</evidence>
<dbReference type="RefSeq" id="WP_008672481.1">
    <property type="nucleotide sequence ID" value="NZ_ANOF01000200.1"/>
</dbReference>
<dbReference type="GO" id="GO:0005975">
    <property type="term" value="P:carbohydrate metabolic process"/>
    <property type="evidence" value="ECO:0007669"/>
    <property type="project" value="UniProtKB-ARBA"/>
</dbReference>
<dbReference type="InterPro" id="IPR032287">
    <property type="entry name" value="DUF4838"/>
</dbReference>
<sequence>MTKTNLPFSRLKVPSCITLLFAFATIGAQAEEVVVAKLPVESGSCYRLTFKTQGGPENAEWRLHSVDRNREIPHAGCYEQEWQKIVPSTTHYTHSFRTPLDAQTLHFTVHYDGQPPKFSDVQLEAITPAGLLINGDFTAGLGNYSGWSEQNNTRFVEVNGKAALRIEHNGYALTDRVPVDGDSLYQFVSGSTKPASVFAYDADMHLLTPTKFDGKNEFRTPQAARYLRMFYKTGYDHVPAYRTKTIAKVGIKRIDAETPSAKIDVPLSSDEIILSGRCDPREEHAARELQHWIREITGKRLRLLAKPSHVDNTKFLIGSDWATQFPDDLNHLADSDGYAVRRQDKHIHVFGSNPRGTLFGVYAFLEKNTDIIWPRPNPEFAAVFSNVPEIKFVETDFRSRPEFKVRELQFYGGDPNPAVSQNWTARNGANTPLKFGVGFPYLRWRSGALIGDGGGYIWKFLGLKREDESLYPLVNGNRLRSNWRQPCYTHQDVPKILADTARDMLASIPGKELEFLISRVGDNWEVCNCPECMQPIELADGTKLSAKSTSSILDPLFFSTRNYMMLNRMAEDLAQDHPELELHTHAYIFAAEPPKVKLHPAIVPHFAAYPTKDERYPILEQKSERGMVWAKRMRQWSEEQDVKFGYFGYYYAAGFNALADTAGFDYKALAEMGGIHVHSEGHPGDTEDLSQWDFEGIERWIIARLQWNPNQDPAALREEYIQRTFQDAAPSMREFYRLINDSWHDASIPTPVNCHTSARKLFEDFIVNPGLEKDLRTLLVQAHATASNPTSQKLIERTLAKFDAFAADLSRLPVPYVDESTEQWNLYESPHWYKANEISDFQRIANWQPIPGDRTPEYKTKIAMMRDKQFLYFKIDAFNAAEKSGKSPSRTNAFPQGDRVEIVLRSGRDTFYLVVGADGGTYLLKNWNTETPWANSVEVKQIALDGKWSNMLAVPFSDIGASSGKRDIDVKFARVVHPKGHEREESTHDGRGIFNNHVMLRSSLKFDE</sequence>
<comment type="caution">
    <text evidence="3">The sequence shown here is derived from an EMBL/GenBank/DDBJ whole genome shotgun (WGS) entry which is preliminary data.</text>
</comment>
<name>M5S6S8_9BACT</name>
<dbReference type="AlphaFoldDB" id="M5S6S8"/>